<gene>
    <name evidence="1" type="ORF">MA16_Dca014764</name>
</gene>
<evidence type="ECO:0000313" key="1">
    <source>
        <dbReference type="EMBL" id="PKU63298.1"/>
    </source>
</evidence>
<dbReference type="Proteomes" id="UP000233837">
    <property type="component" value="Unassembled WGS sequence"/>
</dbReference>
<reference evidence="1 2" key="2">
    <citation type="journal article" date="2017" name="Nature">
        <title>The Apostasia genome and the evolution of orchids.</title>
        <authorList>
            <person name="Zhang G.Q."/>
            <person name="Liu K.W."/>
            <person name="Li Z."/>
            <person name="Lohaus R."/>
            <person name="Hsiao Y.Y."/>
            <person name="Niu S.C."/>
            <person name="Wang J.Y."/>
            <person name="Lin Y.C."/>
            <person name="Xu Q."/>
            <person name="Chen L.J."/>
            <person name="Yoshida K."/>
            <person name="Fujiwara S."/>
            <person name="Wang Z.W."/>
            <person name="Zhang Y.Q."/>
            <person name="Mitsuda N."/>
            <person name="Wang M."/>
            <person name="Liu G.H."/>
            <person name="Pecoraro L."/>
            <person name="Huang H.X."/>
            <person name="Xiao X.J."/>
            <person name="Lin M."/>
            <person name="Wu X.Y."/>
            <person name="Wu W.L."/>
            <person name="Chen Y.Y."/>
            <person name="Chang S.B."/>
            <person name="Sakamoto S."/>
            <person name="Ohme-Takagi M."/>
            <person name="Yagi M."/>
            <person name="Zeng S.J."/>
            <person name="Shen C.Y."/>
            <person name="Yeh C.M."/>
            <person name="Luo Y.B."/>
            <person name="Tsai W.C."/>
            <person name="Van de Peer Y."/>
            <person name="Liu Z.J."/>
        </authorList>
    </citation>
    <scope>NUCLEOTIDE SEQUENCE [LARGE SCALE GENOMIC DNA]</scope>
    <source>
        <tissue evidence="1">The whole plant</tissue>
    </source>
</reference>
<reference evidence="1 2" key="1">
    <citation type="journal article" date="2016" name="Sci. Rep.">
        <title>The Dendrobium catenatum Lindl. genome sequence provides insights into polysaccharide synthase, floral development and adaptive evolution.</title>
        <authorList>
            <person name="Zhang G.Q."/>
            <person name="Xu Q."/>
            <person name="Bian C."/>
            <person name="Tsai W.C."/>
            <person name="Yeh C.M."/>
            <person name="Liu K.W."/>
            <person name="Yoshida K."/>
            <person name="Zhang L.S."/>
            <person name="Chang S.B."/>
            <person name="Chen F."/>
            <person name="Shi Y."/>
            <person name="Su Y.Y."/>
            <person name="Zhang Y.Q."/>
            <person name="Chen L.J."/>
            <person name="Yin Y."/>
            <person name="Lin M."/>
            <person name="Huang H."/>
            <person name="Deng H."/>
            <person name="Wang Z.W."/>
            <person name="Zhu S.L."/>
            <person name="Zhao X."/>
            <person name="Deng C."/>
            <person name="Niu S.C."/>
            <person name="Huang J."/>
            <person name="Wang M."/>
            <person name="Liu G.H."/>
            <person name="Yang H.J."/>
            <person name="Xiao X.J."/>
            <person name="Hsiao Y.Y."/>
            <person name="Wu W.L."/>
            <person name="Chen Y.Y."/>
            <person name="Mitsuda N."/>
            <person name="Ohme-Takagi M."/>
            <person name="Luo Y.B."/>
            <person name="Van de Peer Y."/>
            <person name="Liu Z.J."/>
        </authorList>
    </citation>
    <scope>NUCLEOTIDE SEQUENCE [LARGE SCALE GENOMIC DNA]</scope>
    <source>
        <tissue evidence="1">The whole plant</tissue>
    </source>
</reference>
<protein>
    <submittedName>
        <fullName evidence="1">Uncharacterized protein</fullName>
    </submittedName>
</protein>
<proteinExistence type="predicted"/>
<dbReference type="EMBL" id="KZ503505">
    <property type="protein sequence ID" value="PKU63298.1"/>
    <property type="molecule type" value="Genomic_DNA"/>
</dbReference>
<accession>A0A2I0VIQ6</accession>
<organism evidence="1 2">
    <name type="scientific">Dendrobium catenatum</name>
    <dbReference type="NCBI Taxonomy" id="906689"/>
    <lineage>
        <taxon>Eukaryota</taxon>
        <taxon>Viridiplantae</taxon>
        <taxon>Streptophyta</taxon>
        <taxon>Embryophyta</taxon>
        <taxon>Tracheophyta</taxon>
        <taxon>Spermatophyta</taxon>
        <taxon>Magnoliopsida</taxon>
        <taxon>Liliopsida</taxon>
        <taxon>Asparagales</taxon>
        <taxon>Orchidaceae</taxon>
        <taxon>Epidendroideae</taxon>
        <taxon>Malaxideae</taxon>
        <taxon>Dendrobiinae</taxon>
        <taxon>Dendrobium</taxon>
    </lineage>
</organism>
<keyword evidence="2" id="KW-1185">Reference proteome</keyword>
<dbReference type="AlphaFoldDB" id="A0A2I0VIQ6"/>
<sequence length="58" mass="6961">MLEYIKIVVNDEPLEVLIYIALPDEDHILLTRNTIFAIRKIFDKHLQKNNMKVSIYKF</sequence>
<evidence type="ECO:0000313" key="2">
    <source>
        <dbReference type="Proteomes" id="UP000233837"/>
    </source>
</evidence>
<name>A0A2I0VIQ6_9ASPA</name>